<evidence type="ECO:0000313" key="9">
    <source>
        <dbReference type="EMBL" id="QNO14723.1"/>
    </source>
</evidence>
<dbReference type="InterPro" id="IPR002178">
    <property type="entry name" value="PTS_EIIA_type-2_dom"/>
</dbReference>
<dbReference type="Pfam" id="PF05043">
    <property type="entry name" value="Mga"/>
    <property type="match status" value="1"/>
</dbReference>
<reference evidence="9 10" key="1">
    <citation type="submission" date="2020-07" db="EMBL/GenBank/DDBJ databases">
        <title>Alkalicella. sp. LB2 genome.</title>
        <authorList>
            <person name="Postec A."/>
            <person name="Quemeneur M."/>
        </authorList>
    </citation>
    <scope>NUCLEOTIDE SEQUENCE [LARGE SCALE GENOMIC DNA]</scope>
    <source>
        <strain evidence="9 10">LB2</strain>
    </source>
</reference>
<feature type="domain" description="PTS EIIA type-2" evidence="6">
    <location>
        <begin position="548"/>
        <end position="692"/>
    </location>
</feature>
<feature type="domain" description="PTS EIIB type-2" evidence="7">
    <location>
        <begin position="426"/>
        <end position="516"/>
    </location>
</feature>
<dbReference type="EMBL" id="CP058559">
    <property type="protein sequence ID" value="QNO14723.1"/>
    <property type="molecule type" value="Genomic_DNA"/>
</dbReference>
<dbReference type="GO" id="GO:0008982">
    <property type="term" value="F:protein-N(PI)-phosphohistidine-sugar phosphotransferase activity"/>
    <property type="evidence" value="ECO:0007669"/>
    <property type="project" value="InterPro"/>
</dbReference>
<gene>
    <name evidence="9" type="ORF">HYG86_07950</name>
</gene>
<dbReference type="PROSITE" id="PS51094">
    <property type="entry name" value="PTS_EIIA_TYPE_2"/>
    <property type="match status" value="1"/>
</dbReference>
<dbReference type="InterPro" id="IPR011608">
    <property type="entry name" value="PRD"/>
</dbReference>
<dbReference type="SUPFAM" id="SSF63520">
    <property type="entry name" value="PTS-regulatory domain, PRD"/>
    <property type="match status" value="2"/>
</dbReference>
<dbReference type="GO" id="GO:0009401">
    <property type="term" value="P:phosphoenolpyruvate-dependent sugar phosphotransferase system"/>
    <property type="evidence" value="ECO:0007669"/>
    <property type="project" value="InterPro"/>
</dbReference>
<dbReference type="InterPro" id="IPR007737">
    <property type="entry name" value="Mga_HTH"/>
</dbReference>
<dbReference type="Gene3D" id="3.40.50.2300">
    <property type="match status" value="1"/>
</dbReference>
<dbReference type="InterPro" id="IPR050661">
    <property type="entry name" value="BglG_antiterminators"/>
</dbReference>
<dbReference type="SUPFAM" id="SSF55804">
    <property type="entry name" value="Phoshotransferase/anion transport protein"/>
    <property type="match status" value="1"/>
</dbReference>
<dbReference type="PROSITE" id="PS51372">
    <property type="entry name" value="PRD_2"/>
    <property type="match status" value="2"/>
</dbReference>
<evidence type="ECO:0000313" key="10">
    <source>
        <dbReference type="Proteomes" id="UP000516160"/>
    </source>
</evidence>
<keyword evidence="1" id="KW-0808">Transferase</keyword>
<dbReference type="KEGG" id="acae:HYG86_07950"/>
<accession>A0A7G9W7R1</accession>
<dbReference type="AlphaFoldDB" id="A0A7G9W7R1"/>
<evidence type="ECO:0000256" key="1">
    <source>
        <dbReference type="ARBA" id="ARBA00022679"/>
    </source>
</evidence>
<dbReference type="Gene3D" id="1.10.10.10">
    <property type="entry name" value="Winged helix-like DNA-binding domain superfamily/Winged helix DNA-binding domain"/>
    <property type="match status" value="1"/>
</dbReference>
<dbReference type="RefSeq" id="WP_213168651.1">
    <property type="nucleotide sequence ID" value="NZ_CP058559.1"/>
</dbReference>
<dbReference type="PANTHER" id="PTHR30185">
    <property type="entry name" value="CRYPTIC BETA-GLUCOSIDE BGL OPERON ANTITERMINATOR"/>
    <property type="match status" value="1"/>
</dbReference>
<dbReference type="InterPro" id="IPR016152">
    <property type="entry name" value="PTrfase/Anion_transptr"/>
</dbReference>
<proteinExistence type="predicted"/>
<keyword evidence="3" id="KW-0805">Transcription regulation</keyword>
<dbReference type="Proteomes" id="UP000516160">
    <property type="component" value="Chromosome"/>
</dbReference>
<keyword evidence="5" id="KW-0804">Transcription</keyword>
<evidence type="ECO:0000256" key="5">
    <source>
        <dbReference type="ARBA" id="ARBA00023163"/>
    </source>
</evidence>
<dbReference type="InterPro" id="IPR013011">
    <property type="entry name" value="PTS_EIIB_2"/>
</dbReference>
<evidence type="ECO:0000259" key="8">
    <source>
        <dbReference type="PROSITE" id="PS51372"/>
    </source>
</evidence>
<keyword evidence="10" id="KW-1185">Reference proteome</keyword>
<protein>
    <submittedName>
        <fullName evidence="9">BglG family transcription antiterminator</fullName>
    </submittedName>
</protein>
<evidence type="ECO:0000256" key="3">
    <source>
        <dbReference type="ARBA" id="ARBA00023015"/>
    </source>
</evidence>
<dbReference type="InterPro" id="IPR036095">
    <property type="entry name" value="PTS_EIIB-like_sf"/>
</dbReference>
<evidence type="ECO:0000256" key="4">
    <source>
        <dbReference type="ARBA" id="ARBA00023159"/>
    </source>
</evidence>
<dbReference type="Gene3D" id="3.40.930.10">
    <property type="entry name" value="Mannitol-specific EII, Chain A"/>
    <property type="match status" value="1"/>
</dbReference>
<sequence length="699" mass="80336">MIKLTSRSKQILAEILNVEEYITFKSIGKKIDVSSRTVLREMDHVEDWVVKEGYKLTRKPSAGIKIKATQDQKKELLAKLEAEEIQGGYSPIDRQHLMLFKLLITNEPIKTYFFTHEFEVSEGTISNDLDQIEAWIKKYNLKIVRKPGYGIYIDGRERDKRQALTNLLYKTTDENQLYQWIMDRSKEKIKGRTDDIRNEFLDLIDKEIISKVQKVIDSLEEQLEEHLSDNAYMGLIIHLSIAIQRIRNDEEIKMDNDFLSELQNCPEYISAEKISKAIGETFDIDVPKDEIGYITMHLKGAKVRKLLSDDSDVLFSNKTFEIVKEIIDVASVATGFGLHDDQELLLALLAHLEPAINRLTMGLEIRNPLLERIKEEYSEIYQLSSKCGKVLEKKLGLDIPESEIGYLAMHLGAALENYKTSQKTKYRVVVACASGLGSSRLLSSRIEKEFSDVQVLDIISTINIEDYSFNEDVDFVISTVDFEVEGIKVAVVNPLLNPEDKKKIQRVITELKKTNNKKDPARKVQQSPVSNLEDKLTKMMDYSKCIMEILKGFNFYEEVNLTSKNEVVEFIANDFDISQQEKQTLEKEFEAREMLGSTIIPQKKIMVLHCRTTVLSTLVVKFLRLKEEIIVDNKQVKYILILIAPKNSPKTSIETISHVSKSLIEDKRFLDSFLTGTHGDLYRGLVRILEGFYDIKSNE</sequence>
<dbReference type="PROSITE" id="PS51099">
    <property type="entry name" value="PTS_EIIB_TYPE_2"/>
    <property type="match status" value="1"/>
</dbReference>
<organism evidence="9 10">
    <name type="scientific">Alkalicella caledoniensis</name>
    <dbReference type="NCBI Taxonomy" id="2731377"/>
    <lineage>
        <taxon>Bacteria</taxon>
        <taxon>Bacillati</taxon>
        <taxon>Bacillota</taxon>
        <taxon>Clostridia</taxon>
        <taxon>Eubacteriales</taxon>
        <taxon>Proteinivoracaceae</taxon>
        <taxon>Alkalicella</taxon>
    </lineage>
</organism>
<feature type="domain" description="PRD" evidence="8">
    <location>
        <begin position="314"/>
        <end position="421"/>
    </location>
</feature>
<dbReference type="InterPro" id="IPR003501">
    <property type="entry name" value="PTS_EIIB_2/3"/>
</dbReference>
<dbReference type="InterPro" id="IPR036388">
    <property type="entry name" value="WH-like_DNA-bd_sf"/>
</dbReference>
<dbReference type="Pfam" id="PF00359">
    <property type="entry name" value="PTS_EIIA_2"/>
    <property type="match status" value="1"/>
</dbReference>
<evidence type="ECO:0000259" key="7">
    <source>
        <dbReference type="PROSITE" id="PS51099"/>
    </source>
</evidence>
<evidence type="ECO:0000256" key="2">
    <source>
        <dbReference type="ARBA" id="ARBA00022737"/>
    </source>
</evidence>
<dbReference type="CDD" id="cd05568">
    <property type="entry name" value="PTS_IIB_bgl_like"/>
    <property type="match status" value="1"/>
</dbReference>
<name>A0A7G9W7R1_ALKCA</name>
<keyword evidence="2" id="KW-0677">Repeat</keyword>
<keyword evidence="4" id="KW-0010">Activator</keyword>
<dbReference type="Pfam" id="PF02302">
    <property type="entry name" value="PTS_IIB"/>
    <property type="match status" value="1"/>
</dbReference>
<dbReference type="GO" id="GO:0006355">
    <property type="term" value="P:regulation of DNA-templated transcription"/>
    <property type="evidence" value="ECO:0007669"/>
    <property type="project" value="InterPro"/>
</dbReference>
<dbReference type="InterPro" id="IPR036634">
    <property type="entry name" value="PRD_sf"/>
</dbReference>
<evidence type="ECO:0000259" key="6">
    <source>
        <dbReference type="PROSITE" id="PS51094"/>
    </source>
</evidence>
<dbReference type="PANTHER" id="PTHR30185:SF18">
    <property type="entry name" value="TRANSCRIPTIONAL REGULATOR MTLR"/>
    <property type="match status" value="1"/>
</dbReference>
<dbReference type="SUPFAM" id="SSF52794">
    <property type="entry name" value="PTS system IIB component-like"/>
    <property type="match status" value="1"/>
</dbReference>
<feature type="domain" description="PRD" evidence="8">
    <location>
        <begin position="203"/>
        <end position="308"/>
    </location>
</feature>
<dbReference type="Pfam" id="PF00874">
    <property type="entry name" value="PRD"/>
    <property type="match status" value="2"/>
</dbReference>
<dbReference type="Gene3D" id="1.10.1790.10">
    <property type="entry name" value="PRD domain"/>
    <property type="match status" value="2"/>
</dbReference>